<dbReference type="Pfam" id="PF00575">
    <property type="entry name" value="S1"/>
    <property type="match status" value="1"/>
</dbReference>
<dbReference type="FunFam" id="1.10.150.190:FF:000006">
    <property type="entry name" value="Translation initiation factor 2 subunit alpha"/>
    <property type="match status" value="1"/>
</dbReference>
<evidence type="ECO:0000259" key="10">
    <source>
        <dbReference type="PROSITE" id="PS50126"/>
    </source>
</evidence>
<proteinExistence type="inferred from homology"/>
<feature type="domain" description="S1 motif" evidence="10">
    <location>
        <begin position="9"/>
        <end position="80"/>
    </location>
</feature>
<evidence type="ECO:0000256" key="7">
    <source>
        <dbReference type="ARBA" id="ARBA00022917"/>
    </source>
</evidence>
<dbReference type="FunFam" id="3.30.70.1130:FF:000002">
    <property type="entry name" value="Translation initiation factor 2 subunit alpha"/>
    <property type="match status" value="1"/>
</dbReference>
<reference evidence="11" key="1">
    <citation type="submission" date="2007-06" db="EMBL/GenBank/DDBJ databases">
        <title>Complete sequence of Methanococcus aeolicus Nankai-3.</title>
        <authorList>
            <consortium name="US DOE Joint Genome Institute"/>
            <person name="Copeland A."/>
            <person name="Lucas S."/>
            <person name="Lapidus A."/>
            <person name="Barry K."/>
            <person name="Glavina del Rio T."/>
            <person name="Dalin E."/>
            <person name="Tice H."/>
            <person name="Pitluck S."/>
            <person name="Chain P."/>
            <person name="Malfatti S."/>
            <person name="Shin M."/>
            <person name="Vergez L."/>
            <person name="Schmutz J."/>
            <person name="Larimer F."/>
            <person name="Land M."/>
            <person name="Hauser L."/>
            <person name="Kyrpides N."/>
            <person name="Lykidis A."/>
            <person name="Sieprawska-Lupa M."/>
            <person name="Whitman W.B."/>
            <person name="Richardson P."/>
        </authorList>
    </citation>
    <scope>NUCLEOTIDE SEQUENCE [LARGE SCALE GENOMIC DNA]</scope>
    <source>
        <strain evidence="11">Nankai-3</strain>
    </source>
</reference>
<dbReference type="CDD" id="cd04452">
    <property type="entry name" value="S1_IF2_alpha"/>
    <property type="match status" value="1"/>
</dbReference>
<dbReference type="InterPro" id="IPR024055">
    <property type="entry name" value="TIF2_asu_C"/>
</dbReference>
<evidence type="ECO:0000313" key="11">
    <source>
        <dbReference type="EMBL" id="ABR56286.1"/>
    </source>
</evidence>
<comment type="similarity">
    <text evidence="2">Belongs to the eIF-2-alpha family.</text>
</comment>
<dbReference type="Gene3D" id="1.10.150.190">
    <property type="entry name" value="Translation initiation factor 2, subunit 1, domain 2"/>
    <property type="match status" value="1"/>
</dbReference>
<dbReference type="InterPro" id="IPR024054">
    <property type="entry name" value="TIF2_asu_middle_sf"/>
</dbReference>
<protein>
    <recommendedName>
        <fullName evidence="4">Translation initiation factor 2 subunit alpha</fullName>
    </recommendedName>
    <alternativeName>
        <fullName evidence="8">aIF2-alpha</fullName>
    </alternativeName>
    <alternativeName>
        <fullName evidence="9">eIF-2-alpha</fullName>
    </alternativeName>
</protein>
<keyword evidence="6" id="KW-0694">RNA-binding</keyword>
<dbReference type="KEGG" id="mae:Maeo_0703"/>
<dbReference type="eggNOG" id="arCOG04107">
    <property type="taxonomic scope" value="Archaea"/>
</dbReference>
<dbReference type="Pfam" id="PF07541">
    <property type="entry name" value="EIF_2_alpha"/>
    <property type="match status" value="1"/>
</dbReference>
<dbReference type="InterPro" id="IPR011488">
    <property type="entry name" value="TIF_2_asu"/>
</dbReference>
<dbReference type="InterPro" id="IPR012340">
    <property type="entry name" value="NA-bd_OB-fold"/>
</dbReference>
<evidence type="ECO:0000256" key="2">
    <source>
        <dbReference type="ARBA" id="ARBA00007223"/>
    </source>
</evidence>
<keyword evidence="5 11" id="KW-0396">Initiation factor</keyword>
<organism evidence="11 12">
    <name type="scientific">Methanococcus aeolicus (strain ATCC BAA-1280 / DSM 17508 / OCM 812 / Nankai-3)</name>
    <dbReference type="NCBI Taxonomy" id="419665"/>
    <lineage>
        <taxon>Archaea</taxon>
        <taxon>Methanobacteriati</taxon>
        <taxon>Methanobacteriota</taxon>
        <taxon>Methanomada group</taxon>
        <taxon>Methanococci</taxon>
        <taxon>Methanococcales</taxon>
        <taxon>Methanococcaceae</taxon>
        <taxon>Methanococcus</taxon>
    </lineage>
</organism>
<dbReference type="FunFam" id="2.40.50.140:FF:000015">
    <property type="entry name" value="Eukaryotic translation initiation factor 2 subunit alpha"/>
    <property type="match status" value="1"/>
</dbReference>
<evidence type="ECO:0000256" key="9">
    <source>
        <dbReference type="ARBA" id="ARBA00033333"/>
    </source>
</evidence>
<dbReference type="AlphaFoldDB" id="A6UUW4"/>
<dbReference type="STRING" id="419665.Maeo_0703"/>
<dbReference type="GO" id="GO:0003723">
    <property type="term" value="F:RNA binding"/>
    <property type="evidence" value="ECO:0007669"/>
    <property type="project" value="UniProtKB-KW"/>
</dbReference>
<name>A6UUW4_META3</name>
<evidence type="ECO:0000313" key="12">
    <source>
        <dbReference type="Proteomes" id="UP000001106"/>
    </source>
</evidence>
<evidence type="ECO:0000256" key="1">
    <source>
        <dbReference type="ARBA" id="ARBA00003323"/>
    </source>
</evidence>
<dbReference type="InterPro" id="IPR003029">
    <property type="entry name" value="S1_domain"/>
</dbReference>
<dbReference type="Proteomes" id="UP000001106">
    <property type="component" value="Chromosome"/>
</dbReference>
<dbReference type="GO" id="GO:0043022">
    <property type="term" value="F:ribosome binding"/>
    <property type="evidence" value="ECO:0007669"/>
    <property type="project" value="TreeGrafter"/>
</dbReference>
<comment type="subunit">
    <text evidence="3">Heterotrimer composed of an alpha, a beta and a gamma chain.</text>
</comment>
<sequence>MKKDFPEEGEIVIGTVIDVKPFGAFVELLDYPKKEGMIHVSEVSSGWVKNIRDFVKKGQRVVAKVTRSQKRKSQIDLSLKRVTDQQRKVKIQEWKRLQRAEKLLEFAGKKCGKSIKEAWQEVGYLLEEEFGEVYDALEYLVIEGKEALNELDISEEWADALYEIAKENIELTNVKVEGVLTLTTTDAEGIKKIKNAIKTGLKANPYEDVEVDIKYIGAPHYRIEIKSPDYKSGEEVLKIVSNSAIDYIKKNNGDGSFIRENA</sequence>
<dbReference type="NCBIfam" id="NF003064">
    <property type="entry name" value="PRK03987.1-4"/>
    <property type="match status" value="1"/>
</dbReference>
<dbReference type="SUPFAM" id="SSF110993">
    <property type="entry name" value="eIF-2-alpha, C-terminal domain"/>
    <property type="match status" value="1"/>
</dbReference>
<dbReference type="NCBIfam" id="NF003063">
    <property type="entry name" value="PRK03987.1-2"/>
    <property type="match status" value="1"/>
</dbReference>
<evidence type="ECO:0000256" key="3">
    <source>
        <dbReference type="ARBA" id="ARBA00011243"/>
    </source>
</evidence>
<dbReference type="GO" id="GO:0003743">
    <property type="term" value="F:translation initiation factor activity"/>
    <property type="evidence" value="ECO:0007669"/>
    <property type="project" value="UniProtKB-KW"/>
</dbReference>
<evidence type="ECO:0000256" key="8">
    <source>
        <dbReference type="ARBA" id="ARBA00030860"/>
    </source>
</evidence>
<dbReference type="Gene3D" id="2.40.50.140">
    <property type="entry name" value="Nucleic acid-binding proteins"/>
    <property type="match status" value="1"/>
</dbReference>
<dbReference type="NCBIfam" id="NF003062">
    <property type="entry name" value="PRK03987.1-1"/>
    <property type="match status" value="1"/>
</dbReference>
<dbReference type="PANTHER" id="PTHR10602:SF0">
    <property type="entry name" value="EUKARYOTIC TRANSLATION INITIATION FACTOR 2 SUBUNIT 1"/>
    <property type="match status" value="1"/>
</dbReference>
<dbReference type="InterPro" id="IPR044126">
    <property type="entry name" value="S1_IF2_alpha"/>
</dbReference>
<dbReference type="OrthoDB" id="84794at2157"/>
<dbReference type="GeneID" id="5327257"/>
<accession>A6UUW4</accession>
<dbReference type="EMBL" id="CP000743">
    <property type="protein sequence ID" value="ABR56286.1"/>
    <property type="molecule type" value="Genomic_DNA"/>
</dbReference>
<keyword evidence="7" id="KW-0648">Protein biosynthesis</keyword>
<evidence type="ECO:0000256" key="6">
    <source>
        <dbReference type="ARBA" id="ARBA00022884"/>
    </source>
</evidence>
<dbReference type="RefSeq" id="WP_011973418.1">
    <property type="nucleotide sequence ID" value="NC_009635.1"/>
</dbReference>
<gene>
    <name evidence="11" type="ordered locus">Maeo_0703</name>
</gene>
<evidence type="ECO:0000256" key="5">
    <source>
        <dbReference type="ARBA" id="ARBA00022540"/>
    </source>
</evidence>
<dbReference type="PANTHER" id="PTHR10602">
    <property type="entry name" value="EUKARYOTIC TRANSLATION INITIATION FACTOR 2 SUBUNIT 1"/>
    <property type="match status" value="1"/>
</dbReference>
<dbReference type="HOGENOM" id="CLU_033458_0_2_2"/>
<dbReference type="SUPFAM" id="SSF116742">
    <property type="entry name" value="eIF2alpha middle domain-like"/>
    <property type="match status" value="1"/>
</dbReference>
<dbReference type="PROSITE" id="PS50126">
    <property type="entry name" value="S1"/>
    <property type="match status" value="1"/>
</dbReference>
<dbReference type="Gene3D" id="3.30.70.1130">
    <property type="entry name" value="EIF_2_alpha"/>
    <property type="match status" value="1"/>
</dbReference>
<comment type="function">
    <text evidence="1">eIF-2 functions in the early steps of protein synthesis by forming a ternary complex with GTP and initiator tRNA.</text>
</comment>
<keyword evidence="12" id="KW-1185">Reference proteome</keyword>
<dbReference type="SUPFAM" id="SSF50249">
    <property type="entry name" value="Nucleic acid-binding proteins"/>
    <property type="match status" value="1"/>
</dbReference>
<evidence type="ECO:0000256" key="4">
    <source>
        <dbReference type="ARBA" id="ARBA00013678"/>
    </source>
</evidence>
<dbReference type="SMART" id="SM00316">
    <property type="entry name" value="S1"/>
    <property type="match status" value="1"/>
</dbReference>